<evidence type="ECO:0000313" key="2">
    <source>
        <dbReference type="Proteomes" id="UP000177594"/>
    </source>
</evidence>
<comment type="caution">
    <text evidence="1">The sequence shown here is derived from an EMBL/GenBank/DDBJ whole genome shotgun (WGS) entry which is preliminary data.</text>
</comment>
<name>A0A1F8EBR2_9BACT</name>
<sequence length="345" mass="39730">MAELEEKLNGKLDGSTRREFVKGIIETMLGFGTLAGLVSGCAQSSFSRWGYDIEIGDRTNPRIVDLNRGLLVDDILNVCFTTDAAEALRNIPFGVAESLIDNNDYEIGGVAFVNDTDPISVFVREDRNYRMIIITIHEYIHQGTALGFINSEEFNLAYERLRNLNSPIVQLIIESVENRLQSQIYDDVRNDADTMFDEMAAYLGEYMCLLPEIFPEDIWNVYGRLLRNERLDNNDECELSFNEHLTFDVMIYDDTYELNRLYSLLNTLKEQQEAFTELHSSAGGIDLQDTQSILESVHEESELCTALSVQIEHVRENIITQFSEFFLYRLDRLSDYLYYAKRCVE</sequence>
<gene>
    <name evidence="1" type="ORF">A2817_02035</name>
</gene>
<dbReference type="EMBL" id="MGIZ01000043">
    <property type="protein sequence ID" value="OGM98027.1"/>
    <property type="molecule type" value="Genomic_DNA"/>
</dbReference>
<accession>A0A1F8EBR2</accession>
<evidence type="ECO:0000313" key="1">
    <source>
        <dbReference type="EMBL" id="OGM98027.1"/>
    </source>
</evidence>
<protein>
    <submittedName>
        <fullName evidence="1">Uncharacterized protein</fullName>
    </submittedName>
</protein>
<reference evidence="1 2" key="1">
    <citation type="journal article" date="2016" name="Nat. Commun.">
        <title>Thousands of microbial genomes shed light on interconnected biogeochemical processes in an aquifer system.</title>
        <authorList>
            <person name="Anantharaman K."/>
            <person name="Brown C.T."/>
            <person name="Hug L.A."/>
            <person name="Sharon I."/>
            <person name="Castelle C.J."/>
            <person name="Probst A.J."/>
            <person name="Thomas B.C."/>
            <person name="Singh A."/>
            <person name="Wilkins M.J."/>
            <person name="Karaoz U."/>
            <person name="Brodie E.L."/>
            <person name="Williams K.H."/>
            <person name="Hubbard S.S."/>
            <person name="Banfield J.F."/>
        </authorList>
    </citation>
    <scope>NUCLEOTIDE SEQUENCE [LARGE SCALE GENOMIC DNA]</scope>
</reference>
<dbReference type="AlphaFoldDB" id="A0A1F8EBR2"/>
<dbReference type="Proteomes" id="UP000177594">
    <property type="component" value="Unassembled WGS sequence"/>
</dbReference>
<proteinExistence type="predicted"/>
<organism evidence="1 2">
    <name type="scientific">Candidatus Yanofskybacteria bacterium RIFCSPHIGHO2_01_FULL_39_8b</name>
    <dbReference type="NCBI Taxonomy" id="1802659"/>
    <lineage>
        <taxon>Bacteria</taxon>
        <taxon>Candidatus Yanofskyibacteriota</taxon>
    </lineage>
</organism>